<dbReference type="InterPro" id="IPR006640">
    <property type="entry name" value="SprT-like_domain"/>
</dbReference>
<evidence type="ECO:0000256" key="1">
    <source>
        <dbReference type="SAM" id="MobiDB-lite"/>
    </source>
</evidence>
<gene>
    <name evidence="3" type="ORF">WA026_017055</name>
</gene>
<feature type="compositionally biased region" description="Polar residues" evidence="1">
    <location>
        <begin position="86"/>
        <end position="98"/>
    </location>
</feature>
<dbReference type="Pfam" id="PF10263">
    <property type="entry name" value="SprT-like"/>
    <property type="match status" value="1"/>
</dbReference>
<evidence type="ECO:0000259" key="2">
    <source>
        <dbReference type="SMART" id="SM00731"/>
    </source>
</evidence>
<comment type="caution">
    <text evidence="3">The sequence shown here is derived from an EMBL/GenBank/DDBJ whole genome shotgun (WGS) entry which is preliminary data.</text>
</comment>
<dbReference type="InterPro" id="IPR036910">
    <property type="entry name" value="HMG_box_dom_sf"/>
</dbReference>
<sequence>MNDYDVQFLSSLSPKIDRKKKTKCKGPTLLSLRKHFRKSLLLDQSQRIATNNSISVIEISSGDSGCSNDVKEFKSCSKIIIEESNSEGGNTQETNVSHISNINSDNEEIIPPSPNRKKITYECVSTSKIKKLSKLHCGDLPKTKLFEIMKWKKDVEEFNKEVLDKEKIQPYDSIERSVVSYDEFENKRKLEENQLLNSTMLPIPMKNNDCGDYKYIDKFYDDTRHKKSLQELDNKFVSSSDEDGNLNKSCEDLLDELYGSSWRLKRDEVLSKSEKKLRKKNVLERENLPKSERKSKQSDYDSKKLNQNNLLKLVQRRGIKKVIDFPIMEDCCDEKQYNDNESLKTLARDIMNCDLSQKVSAIHPNKVLEKEIESFEFRDSKKYDDENKIDFSDKENVYSLKIISLDNKELECSGSGEKLKETHKLKKKKVQVKGDKNNLQTRDNNQKEPMFSTITEKAADKLPDTKDIVCHIKNEEKNCLNDKVRKTKTKESTEIDSDIENFTLKSVEEIEIINRSEKTRYSFLESLSKHIPDSQCNIKAKIFRNNYKQYKEHLAKKLFDLYNKEIFNNALPNTTVLEWNIRMSSTAGFCHSKKITHRSGDVERISKIVLSAKVLDSADRLRDTLIHEMCHAATWVVDQISNGHGECWMAWTNKARQVFPELPPIKRCHNYQINTKYTYRCTGCGYSIGRHRKSLDIERKRCGYCLGKFEVLINKVNKKGQQKTVPSTPKREPTGFALFVKENYSHFKAPGVNHGSVMKLLSEKFNEMKV</sequence>
<dbReference type="GO" id="GO:0005634">
    <property type="term" value="C:nucleus"/>
    <property type="evidence" value="ECO:0007669"/>
    <property type="project" value="TreeGrafter"/>
</dbReference>
<protein>
    <recommendedName>
        <fullName evidence="2">SprT-like domain-containing protein</fullName>
    </recommendedName>
</protein>
<dbReference type="PANTHER" id="PTHR23099">
    <property type="entry name" value="TRANSCRIPTIONAL REGULATOR"/>
    <property type="match status" value="1"/>
</dbReference>
<feature type="region of interest" description="Disordered" evidence="1">
    <location>
        <begin position="281"/>
        <end position="301"/>
    </location>
</feature>
<accession>A0AAW1TNC0</accession>
<evidence type="ECO:0000313" key="3">
    <source>
        <dbReference type="EMBL" id="KAK9872254.1"/>
    </source>
</evidence>
<dbReference type="AlphaFoldDB" id="A0AAW1TNC0"/>
<evidence type="ECO:0000313" key="4">
    <source>
        <dbReference type="Proteomes" id="UP001431783"/>
    </source>
</evidence>
<proteinExistence type="predicted"/>
<dbReference type="Gene3D" id="1.10.30.10">
    <property type="entry name" value="High mobility group box domain"/>
    <property type="match status" value="1"/>
</dbReference>
<reference evidence="3 4" key="1">
    <citation type="submission" date="2023-03" db="EMBL/GenBank/DDBJ databases">
        <title>Genome insight into feeding habits of ladybird beetles.</title>
        <authorList>
            <person name="Li H.-S."/>
            <person name="Huang Y.-H."/>
            <person name="Pang H."/>
        </authorList>
    </citation>
    <scope>NUCLEOTIDE SEQUENCE [LARGE SCALE GENOMIC DNA]</scope>
    <source>
        <strain evidence="3">SYSU_2023b</strain>
        <tissue evidence="3">Whole body</tissue>
    </source>
</reference>
<dbReference type="GO" id="GO:0006974">
    <property type="term" value="P:DNA damage response"/>
    <property type="evidence" value="ECO:0007669"/>
    <property type="project" value="UniProtKB-ARBA"/>
</dbReference>
<dbReference type="SUPFAM" id="SSF47095">
    <property type="entry name" value="HMG-box"/>
    <property type="match status" value="1"/>
</dbReference>
<feature type="region of interest" description="Disordered" evidence="1">
    <location>
        <begin position="84"/>
        <end position="111"/>
    </location>
</feature>
<dbReference type="EMBL" id="JARQZJ010000010">
    <property type="protein sequence ID" value="KAK9872254.1"/>
    <property type="molecule type" value="Genomic_DNA"/>
</dbReference>
<name>A0AAW1TNC0_9CUCU</name>
<organism evidence="3 4">
    <name type="scientific">Henosepilachna vigintioctopunctata</name>
    <dbReference type="NCBI Taxonomy" id="420089"/>
    <lineage>
        <taxon>Eukaryota</taxon>
        <taxon>Metazoa</taxon>
        <taxon>Ecdysozoa</taxon>
        <taxon>Arthropoda</taxon>
        <taxon>Hexapoda</taxon>
        <taxon>Insecta</taxon>
        <taxon>Pterygota</taxon>
        <taxon>Neoptera</taxon>
        <taxon>Endopterygota</taxon>
        <taxon>Coleoptera</taxon>
        <taxon>Polyphaga</taxon>
        <taxon>Cucujiformia</taxon>
        <taxon>Coccinelloidea</taxon>
        <taxon>Coccinellidae</taxon>
        <taxon>Epilachninae</taxon>
        <taxon>Epilachnini</taxon>
        <taxon>Henosepilachna</taxon>
    </lineage>
</organism>
<dbReference type="SMART" id="SM00731">
    <property type="entry name" value="SprT"/>
    <property type="match status" value="1"/>
</dbReference>
<keyword evidence="4" id="KW-1185">Reference proteome</keyword>
<dbReference type="PANTHER" id="PTHR23099:SF0">
    <property type="entry name" value="GERM CELL NUCLEAR ACIDIC PROTEIN"/>
    <property type="match status" value="1"/>
</dbReference>
<feature type="domain" description="SprT-like" evidence="2">
    <location>
        <begin position="552"/>
        <end position="712"/>
    </location>
</feature>
<dbReference type="Proteomes" id="UP001431783">
    <property type="component" value="Unassembled WGS sequence"/>
</dbReference>